<evidence type="ECO:0000313" key="5">
    <source>
        <dbReference type="Ensembl" id="ENSCPRP00005018072.1"/>
    </source>
</evidence>
<dbReference type="InterPro" id="IPR035554">
    <property type="entry name" value="Otoraplin_SH3"/>
</dbReference>
<evidence type="ECO:0000256" key="3">
    <source>
        <dbReference type="SAM" id="Phobius"/>
    </source>
</evidence>
<protein>
    <submittedName>
        <fullName evidence="5">Otoraplin</fullName>
    </submittedName>
</protein>
<dbReference type="Pfam" id="PF07653">
    <property type="entry name" value="SH3_2"/>
    <property type="match status" value="1"/>
</dbReference>
<proteinExistence type="predicted"/>
<dbReference type="SMART" id="SM00326">
    <property type="entry name" value="SH3"/>
    <property type="match status" value="1"/>
</dbReference>
<dbReference type="RefSeq" id="XP_019404687.1">
    <property type="nucleotide sequence ID" value="XM_019549142.1"/>
</dbReference>
<keyword evidence="6" id="KW-1185">Reference proteome</keyword>
<keyword evidence="3" id="KW-0472">Membrane</keyword>
<dbReference type="Proteomes" id="UP000594220">
    <property type="component" value="Unplaced"/>
</dbReference>
<gene>
    <name evidence="5" type="primary">OTOR</name>
</gene>
<dbReference type="InterPro" id="IPR036028">
    <property type="entry name" value="SH3-like_dom_sf"/>
</dbReference>
<dbReference type="CDD" id="cd11891">
    <property type="entry name" value="MIAL"/>
    <property type="match status" value="1"/>
</dbReference>
<dbReference type="GeneTree" id="ENSGT00950000182767"/>
<dbReference type="SUPFAM" id="SSF50044">
    <property type="entry name" value="SH3-domain"/>
    <property type="match status" value="1"/>
</dbReference>
<dbReference type="PROSITE" id="PS50002">
    <property type="entry name" value="SH3"/>
    <property type="match status" value="1"/>
</dbReference>
<feature type="transmembrane region" description="Helical" evidence="3">
    <location>
        <begin position="6"/>
        <end position="26"/>
    </location>
</feature>
<reference evidence="5" key="2">
    <citation type="submission" date="2025-09" db="UniProtKB">
        <authorList>
            <consortium name="Ensembl"/>
        </authorList>
    </citation>
    <scope>IDENTIFICATION</scope>
</reference>
<reference evidence="5" key="1">
    <citation type="submission" date="2025-08" db="UniProtKB">
        <authorList>
            <consortium name="Ensembl"/>
        </authorList>
    </citation>
    <scope>IDENTIFICATION</scope>
</reference>
<dbReference type="CTD" id="56914"/>
<accession>A0A7M4F135</accession>
<organism evidence="5 6">
    <name type="scientific">Crocodylus porosus</name>
    <name type="common">Saltwater crocodile</name>
    <name type="synonym">Estuarine crocodile</name>
    <dbReference type="NCBI Taxonomy" id="8502"/>
    <lineage>
        <taxon>Eukaryota</taxon>
        <taxon>Metazoa</taxon>
        <taxon>Chordata</taxon>
        <taxon>Craniata</taxon>
        <taxon>Vertebrata</taxon>
        <taxon>Euteleostomi</taxon>
        <taxon>Archelosauria</taxon>
        <taxon>Archosauria</taxon>
        <taxon>Crocodylia</taxon>
        <taxon>Longirostres</taxon>
        <taxon>Crocodylidae</taxon>
        <taxon>Crocodylus</taxon>
    </lineage>
</organism>
<evidence type="ECO:0000256" key="1">
    <source>
        <dbReference type="ARBA" id="ARBA00022443"/>
    </source>
</evidence>
<dbReference type="OMA" id="LCADDDC"/>
<dbReference type="AlphaFoldDB" id="A0A7M4F135"/>
<dbReference type="OrthoDB" id="6627676at2759"/>
<evidence type="ECO:0000313" key="6">
    <source>
        <dbReference type="Proteomes" id="UP000594220"/>
    </source>
</evidence>
<dbReference type="InterPro" id="IPR042801">
    <property type="entry name" value="OTOR"/>
</dbReference>
<keyword evidence="1 2" id="KW-0728">SH3 domain</keyword>
<dbReference type="PANTHER" id="PTHR47146">
    <property type="entry name" value="OTORAPLIN"/>
    <property type="match status" value="1"/>
</dbReference>
<dbReference type="RefSeq" id="XP_019404686.1">
    <property type="nucleotide sequence ID" value="XM_019549141.1"/>
</dbReference>
<dbReference type="GeneID" id="109319518"/>
<dbReference type="InterPro" id="IPR001452">
    <property type="entry name" value="SH3_domain"/>
</dbReference>
<keyword evidence="3" id="KW-1133">Transmembrane helix</keyword>
<dbReference type="PANTHER" id="PTHR47146:SF1">
    <property type="entry name" value="OTORAPLIN"/>
    <property type="match status" value="1"/>
</dbReference>
<sequence>MAPTVYVIILLLCLGFTYPVVTGTFMDKLASKKLCADDDCVYTISLARAEDDYNAPDCRFINIKKGQLIYVYSKLVKEKGAGEFWAGSVYGEQYEDQMGTVGYFPSSLVSEQHVYQKANKTILTTDIDFFCE</sequence>
<dbReference type="Ensembl" id="ENSCPRT00005021149.1">
    <property type="protein sequence ID" value="ENSCPRP00005018072.1"/>
    <property type="gene ID" value="ENSCPRG00005012606.1"/>
</dbReference>
<dbReference type="GO" id="GO:0001502">
    <property type="term" value="P:cartilage condensation"/>
    <property type="evidence" value="ECO:0007669"/>
    <property type="project" value="Ensembl"/>
</dbReference>
<evidence type="ECO:0000256" key="2">
    <source>
        <dbReference type="PROSITE-ProRule" id="PRU00192"/>
    </source>
</evidence>
<evidence type="ECO:0000259" key="4">
    <source>
        <dbReference type="PROSITE" id="PS50002"/>
    </source>
</evidence>
<feature type="domain" description="SH3" evidence="4">
    <location>
        <begin position="42"/>
        <end position="114"/>
    </location>
</feature>
<name>A0A7M4F135_CROPO</name>
<dbReference type="KEGG" id="cpoo:109319518"/>
<dbReference type="Gene3D" id="2.30.30.40">
    <property type="entry name" value="SH3 Domains"/>
    <property type="match status" value="1"/>
</dbReference>
<keyword evidence="3" id="KW-0812">Transmembrane</keyword>